<protein>
    <submittedName>
        <fullName evidence="1">Uncharacterized protein</fullName>
    </submittedName>
</protein>
<organism evidence="1">
    <name type="scientific">marine sediment metagenome</name>
    <dbReference type="NCBI Taxonomy" id="412755"/>
    <lineage>
        <taxon>unclassified sequences</taxon>
        <taxon>metagenomes</taxon>
        <taxon>ecological metagenomes</taxon>
    </lineage>
</organism>
<accession>A0A0F8WX72</accession>
<evidence type="ECO:0000313" key="1">
    <source>
        <dbReference type="EMBL" id="KKK53035.1"/>
    </source>
</evidence>
<dbReference type="EMBL" id="LAZR01066709">
    <property type="protein sequence ID" value="KKK53035.1"/>
    <property type="molecule type" value="Genomic_DNA"/>
</dbReference>
<proteinExistence type="predicted"/>
<dbReference type="AlphaFoldDB" id="A0A0F8WX72"/>
<gene>
    <name evidence="1" type="ORF">LCGC14_3098820</name>
</gene>
<reference evidence="1" key="1">
    <citation type="journal article" date="2015" name="Nature">
        <title>Complex archaea that bridge the gap between prokaryotes and eukaryotes.</title>
        <authorList>
            <person name="Spang A."/>
            <person name="Saw J.H."/>
            <person name="Jorgensen S.L."/>
            <person name="Zaremba-Niedzwiedzka K."/>
            <person name="Martijn J."/>
            <person name="Lind A.E."/>
            <person name="van Eijk R."/>
            <person name="Schleper C."/>
            <person name="Guy L."/>
            <person name="Ettema T.J."/>
        </authorList>
    </citation>
    <scope>NUCLEOTIDE SEQUENCE</scope>
</reference>
<name>A0A0F8WX72_9ZZZZ</name>
<sequence length="77" mass="8962">MYRPENPFAEGGRLSHLKNADIKEYGFEAGLDAMLQCLKRQQVTVPDILYWWITTKGRKERKKGYLVFIPEDSNATK</sequence>
<comment type="caution">
    <text evidence="1">The sequence shown here is derived from an EMBL/GenBank/DDBJ whole genome shotgun (WGS) entry which is preliminary data.</text>
</comment>